<feature type="signal peptide" evidence="6">
    <location>
        <begin position="1"/>
        <end position="21"/>
    </location>
</feature>
<evidence type="ECO:0000256" key="3">
    <source>
        <dbReference type="ARBA" id="ARBA00023295"/>
    </source>
</evidence>
<dbReference type="GO" id="GO:0004553">
    <property type="term" value="F:hydrolase activity, hydrolyzing O-glycosyl compounds"/>
    <property type="evidence" value="ECO:0007669"/>
    <property type="project" value="InterPro"/>
</dbReference>
<dbReference type="GO" id="GO:0031505">
    <property type="term" value="P:fungal-type cell wall organization"/>
    <property type="evidence" value="ECO:0007669"/>
    <property type="project" value="TreeGrafter"/>
</dbReference>
<feature type="domain" description="GH16" evidence="7">
    <location>
        <begin position="258"/>
        <end position="504"/>
    </location>
</feature>
<sequence length="837" mass="88688">MPRLKSLALLPVLLVASRATAVIVPTAPTDTNTVFRAGENCTFSFERDPTGLWKTVDVDLFSGSLVEMVNVTRVATGLDGTSHNVRFMYECPEVDPPGPIYFYRGVWSNRFAIAGKDGIVVKPEHEHQPNGSGEPWGNGRLTSNSSSTSAATSSLSTTSQEWHFLPWLGSVTQTSAGQAYHWQPGPATPTPSIATPAWPNQVLAPAAQPTSALSGFQYGLACSADTACPEETPCCSEFGFCGAGRNCLAGCNPLGSFQPSACAPVPACRSEEYRFDAGTQRILANSSWWNGDAEQYDWLVRYPGKPDVGPVTMDSTDWKSALTLSLTEESNGTTITSTRSILYGYVTARIRSAAGSGILTSFTLLSGTADEILFEFTTNSTEVADTAYFFRGDVDGYKSGQTVNVTNRAQQYHDYTFAWTPEQIVWLVDGVPVRTVSKEDTASGWFDKTYRFPRTPARVRLSIWAAGGADQPENVVEFAGGPISWNSSEYMQKGYYASYVSSVKVDCLPLDSSMLEVSAAMPSNAAASTSAGTGVTSALPSPVWLGWATALPAQVSAVSSGLKAALPAATALFGGEDGTVHVTPFWESNARVRRRVEFEEVGLQRRDAPSAVSSYTYGEVDKDGYVVIHGDSAPTIASNDAATGLDMSGGSKSAQVSASGSSTSAGTGTSSTAASSTPATTSASATSGSTSATPSSDPSRKDHEDEDEDKDEDELTLQERWDKLGTAAHIGIYVGAAFAALFLVVLLGWIWRKATSKRAAHGTPTGYFPVGDRNNGGLDEGDMLPSGPYDASQGRPAMAGVSRSSSTRSSKYAAASGGYVPSHVLQQQYGVSYVPNK</sequence>
<feature type="region of interest" description="Disordered" evidence="4">
    <location>
        <begin position="123"/>
        <end position="153"/>
    </location>
</feature>
<feature type="region of interest" description="Disordered" evidence="4">
    <location>
        <begin position="647"/>
        <end position="714"/>
    </location>
</feature>
<evidence type="ECO:0000256" key="6">
    <source>
        <dbReference type="SAM" id="SignalP"/>
    </source>
</evidence>
<dbReference type="GO" id="GO:0016757">
    <property type="term" value="F:glycosyltransferase activity"/>
    <property type="evidence" value="ECO:0007669"/>
    <property type="project" value="TreeGrafter"/>
</dbReference>
<dbReference type="PANTHER" id="PTHR10963">
    <property type="entry name" value="GLYCOSYL HYDROLASE-RELATED"/>
    <property type="match status" value="1"/>
</dbReference>
<dbReference type="SUPFAM" id="SSF49899">
    <property type="entry name" value="Concanavalin A-like lectins/glucanases"/>
    <property type="match status" value="1"/>
</dbReference>
<dbReference type="OrthoDB" id="4781at2759"/>
<dbReference type="Pfam" id="PF00722">
    <property type="entry name" value="Glyco_hydro_16"/>
    <property type="match status" value="1"/>
</dbReference>
<feature type="compositionally biased region" description="Low complexity" evidence="4">
    <location>
        <begin position="648"/>
        <end position="697"/>
    </location>
</feature>
<evidence type="ECO:0000313" key="9">
    <source>
        <dbReference type="Proteomes" id="UP000777482"/>
    </source>
</evidence>
<keyword evidence="9" id="KW-1185">Reference proteome</keyword>
<keyword evidence="2" id="KW-0378">Hydrolase</keyword>
<dbReference type="InterPro" id="IPR050546">
    <property type="entry name" value="Glycosyl_Hydrlase_16"/>
</dbReference>
<name>A0A9P7B5I4_RHOMI</name>
<feature type="compositionally biased region" description="Low complexity" evidence="4">
    <location>
        <begin position="141"/>
        <end position="153"/>
    </location>
</feature>
<evidence type="ECO:0000256" key="5">
    <source>
        <dbReference type="SAM" id="Phobius"/>
    </source>
</evidence>
<protein>
    <recommendedName>
        <fullName evidence="7">GH16 domain-containing protein</fullName>
    </recommendedName>
</protein>
<dbReference type="PROSITE" id="PS51762">
    <property type="entry name" value="GH16_2"/>
    <property type="match status" value="1"/>
</dbReference>
<evidence type="ECO:0000256" key="1">
    <source>
        <dbReference type="ARBA" id="ARBA00022729"/>
    </source>
</evidence>
<keyword evidence="3" id="KW-0326">Glycosidase</keyword>
<reference evidence="8 9" key="1">
    <citation type="submission" date="2020-11" db="EMBL/GenBank/DDBJ databases">
        <title>Kefir isolates.</title>
        <authorList>
            <person name="Marcisauskas S."/>
            <person name="Kim Y."/>
            <person name="Blasche S."/>
        </authorList>
    </citation>
    <scope>NUCLEOTIDE SEQUENCE [LARGE SCALE GENOMIC DNA]</scope>
    <source>
        <strain evidence="8 9">KR</strain>
    </source>
</reference>
<evidence type="ECO:0000313" key="8">
    <source>
        <dbReference type="EMBL" id="KAG0659209.1"/>
    </source>
</evidence>
<dbReference type="GO" id="GO:0009277">
    <property type="term" value="C:fungal-type cell wall"/>
    <property type="evidence" value="ECO:0007669"/>
    <property type="project" value="TreeGrafter"/>
</dbReference>
<keyword evidence="1 6" id="KW-0732">Signal</keyword>
<dbReference type="InterPro" id="IPR013320">
    <property type="entry name" value="ConA-like_dom_sf"/>
</dbReference>
<accession>A0A9P7B5I4</accession>
<dbReference type="EMBL" id="PUHQ01000056">
    <property type="protein sequence ID" value="KAG0659209.1"/>
    <property type="molecule type" value="Genomic_DNA"/>
</dbReference>
<feature type="transmembrane region" description="Helical" evidence="5">
    <location>
        <begin position="730"/>
        <end position="751"/>
    </location>
</feature>
<keyword evidence="5" id="KW-0472">Membrane</keyword>
<dbReference type="Proteomes" id="UP000777482">
    <property type="component" value="Unassembled WGS sequence"/>
</dbReference>
<proteinExistence type="predicted"/>
<keyword evidence="5" id="KW-1133">Transmembrane helix</keyword>
<dbReference type="GO" id="GO:0005975">
    <property type="term" value="P:carbohydrate metabolic process"/>
    <property type="evidence" value="ECO:0007669"/>
    <property type="project" value="InterPro"/>
</dbReference>
<keyword evidence="5" id="KW-0812">Transmembrane</keyword>
<organism evidence="8 9">
    <name type="scientific">Rhodotorula mucilaginosa</name>
    <name type="common">Yeast</name>
    <name type="synonym">Rhodotorula rubra</name>
    <dbReference type="NCBI Taxonomy" id="5537"/>
    <lineage>
        <taxon>Eukaryota</taxon>
        <taxon>Fungi</taxon>
        <taxon>Dikarya</taxon>
        <taxon>Basidiomycota</taxon>
        <taxon>Pucciniomycotina</taxon>
        <taxon>Microbotryomycetes</taxon>
        <taxon>Sporidiobolales</taxon>
        <taxon>Sporidiobolaceae</taxon>
        <taxon>Rhodotorula</taxon>
    </lineage>
</organism>
<dbReference type="PANTHER" id="PTHR10963:SF22">
    <property type="entry name" value="GLYCOSIDASE CRH2-RELATED"/>
    <property type="match status" value="1"/>
</dbReference>
<evidence type="ECO:0000259" key="7">
    <source>
        <dbReference type="PROSITE" id="PS51762"/>
    </source>
</evidence>
<dbReference type="AlphaFoldDB" id="A0A9P7B5I4"/>
<comment type="caution">
    <text evidence="8">The sequence shown here is derived from an EMBL/GenBank/DDBJ whole genome shotgun (WGS) entry which is preliminary data.</text>
</comment>
<feature type="region of interest" description="Disordered" evidence="4">
    <location>
        <begin position="785"/>
        <end position="805"/>
    </location>
</feature>
<dbReference type="Gene3D" id="2.60.120.200">
    <property type="match status" value="1"/>
</dbReference>
<evidence type="ECO:0000256" key="4">
    <source>
        <dbReference type="SAM" id="MobiDB-lite"/>
    </source>
</evidence>
<evidence type="ECO:0000256" key="2">
    <source>
        <dbReference type="ARBA" id="ARBA00022801"/>
    </source>
</evidence>
<feature type="compositionally biased region" description="Acidic residues" evidence="4">
    <location>
        <begin position="704"/>
        <end position="714"/>
    </location>
</feature>
<feature type="chain" id="PRO_5040197858" description="GH16 domain-containing protein" evidence="6">
    <location>
        <begin position="22"/>
        <end position="837"/>
    </location>
</feature>
<dbReference type="InterPro" id="IPR000757">
    <property type="entry name" value="Beta-glucanase-like"/>
</dbReference>
<gene>
    <name evidence="8" type="ORF">C6P46_005262</name>
</gene>